<dbReference type="GO" id="GO:0006836">
    <property type="term" value="P:neurotransmitter transport"/>
    <property type="evidence" value="ECO:0007669"/>
    <property type="project" value="UniProtKB-KW"/>
</dbReference>
<dbReference type="Gene3D" id="1.20.5.110">
    <property type="match status" value="1"/>
</dbReference>
<dbReference type="GO" id="GO:0031201">
    <property type="term" value="C:SNARE complex"/>
    <property type="evidence" value="ECO:0007669"/>
    <property type="project" value="TreeGrafter"/>
</dbReference>
<dbReference type="Pfam" id="PF05739">
    <property type="entry name" value="SNARE"/>
    <property type="match status" value="1"/>
</dbReference>
<dbReference type="InterPro" id="IPR010989">
    <property type="entry name" value="SNARE"/>
</dbReference>
<feature type="transmembrane region" description="Helical" evidence="4">
    <location>
        <begin position="213"/>
        <end position="232"/>
    </location>
</feature>
<organism evidence="6 7">
    <name type="scientific">Ceutorhynchus assimilis</name>
    <name type="common">cabbage seed weevil</name>
    <dbReference type="NCBI Taxonomy" id="467358"/>
    <lineage>
        <taxon>Eukaryota</taxon>
        <taxon>Metazoa</taxon>
        <taxon>Ecdysozoa</taxon>
        <taxon>Arthropoda</taxon>
        <taxon>Hexapoda</taxon>
        <taxon>Insecta</taxon>
        <taxon>Pterygota</taxon>
        <taxon>Neoptera</taxon>
        <taxon>Endopterygota</taxon>
        <taxon>Coleoptera</taxon>
        <taxon>Polyphaga</taxon>
        <taxon>Cucujiformia</taxon>
        <taxon>Curculionidae</taxon>
        <taxon>Ceutorhynchinae</taxon>
        <taxon>Ceutorhynchus</taxon>
    </lineage>
</organism>
<dbReference type="SUPFAM" id="SSF47661">
    <property type="entry name" value="t-snare proteins"/>
    <property type="match status" value="1"/>
</dbReference>
<dbReference type="PANTHER" id="PTHR19957">
    <property type="entry name" value="SYNTAXIN"/>
    <property type="match status" value="1"/>
</dbReference>
<evidence type="ECO:0000259" key="5">
    <source>
        <dbReference type="PROSITE" id="PS50192"/>
    </source>
</evidence>
<dbReference type="PANTHER" id="PTHR19957:SF38">
    <property type="entry name" value="LD27581P"/>
    <property type="match status" value="1"/>
</dbReference>
<dbReference type="EMBL" id="OU892288">
    <property type="protein sequence ID" value="CAG9763040.1"/>
    <property type="molecule type" value="Genomic_DNA"/>
</dbReference>
<keyword evidence="2" id="KW-0532">Neurotransmitter transport</keyword>
<keyword evidence="4" id="KW-1133">Transmembrane helix</keyword>
<proteinExistence type="inferred from homology"/>
<feature type="coiled-coil region" evidence="3">
    <location>
        <begin position="132"/>
        <end position="190"/>
    </location>
</feature>
<comment type="similarity">
    <text evidence="1">Belongs to the syntaxin family.</text>
</comment>
<reference evidence="6" key="1">
    <citation type="submission" date="2022-01" db="EMBL/GenBank/DDBJ databases">
        <authorList>
            <person name="King R."/>
        </authorList>
    </citation>
    <scope>NUCLEOTIDE SEQUENCE</scope>
</reference>
<dbReference type="InterPro" id="IPR000727">
    <property type="entry name" value="T_SNARE_dom"/>
</dbReference>
<gene>
    <name evidence="6" type="ORF">CEUTPL_LOCUS3710</name>
</gene>
<evidence type="ECO:0000256" key="3">
    <source>
        <dbReference type="SAM" id="Coils"/>
    </source>
</evidence>
<evidence type="ECO:0000256" key="2">
    <source>
        <dbReference type="ARBA" id="ARBA00022775"/>
    </source>
</evidence>
<dbReference type="GO" id="GO:0012505">
    <property type="term" value="C:endomembrane system"/>
    <property type="evidence" value="ECO:0007669"/>
    <property type="project" value="TreeGrafter"/>
</dbReference>
<feature type="coiled-coil region" evidence="3">
    <location>
        <begin position="80"/>
        <end position="107"/>
    </location>
</feature>
<dbReference type="GO" id="GO:0006886">
    <property type="term" value="P:intracellular protein transport"/>
    <property type="evidence" value="ECO:0007669"/>
    <property type="project" value="TreeGrafter"/>
</dbReference>
<dbReference type="GO" id="GO:0048278">
    <property type="term" value="P:vesicle docking"/>
    <property type="evidence" value="ECO:0007669"/>
    <property type="project" value="TreeGrafter"/>
</dbReference>
<dbReference type="SMART" id="SM00397">
    <property type="entry name" value="t_SNARE"/>
    <property type="match status" value="1"/>
</dbReference>
<keyword evidence="4" id="KW-0472">Membrane</keyword>
<keyword evidence="2" id="KW-0813">Transport</keyword>
<keyword evidence="3" id="KW-0175">Coiled coil</keyword>
<dbReference type="Gene3D" id="1.20.58.70">
    <property type="match status" value="1"/>
</dbReference>
<protein>
    <recommendedName>
        <fullName evidence="5">t-SNARE coiled-coil homology domain-containing protein</fullName>
    </recommendedName>
</protein>
<dbReference type="Pfam" id="PF14523">
    <property type="entry name" value="Syntaxin_2"/>
    <property type="match status" value="1"/>
</dbReference>
<dbReference type="GO" id="GO:0005484">
    <property type="term" value="F:SNAP receptor activity"/>
    <property type="evidence" value="ECO:0007669"/>
    <property type="project" value="TreeGrafter"/>
</dbReference>
<evidence type="ECO:0000256" key="4">
    <source>
        <dbReference type="SAM" id="Phobius"/>
    </source>
</evidence>
<dbReference type="OrthoDB" id="75754at2759"/>
<sequence length="235" mass="27127">MSEDDLFETIDGEIFNMNAIIRRLESFLKFLGTSKDNEGLRANINKNHQDMKGLIAQVTGQLKKLKTDFHTHNKLVQMQIEKIEEIFVAALNKYDKLQQQLVEKQKQFILVRVDQENPTSDDDELDYNAQTLQNITLEHEKILKRQKEMEELQTNIVDIHEIMSELGAMLDEQKEAIDNVEKNIGEADINIEKGAHETEIALMHQASSTKKRLIILLIAVLLIISLSVLLYFKLK</sequence>
<dbReference type="GO" id="GO:0006906">
    <property type="term" value="P:vesicle fusion"/>
    <property type="evidence" value="ECO:0007669"/>
    <property type="project" value="TreeGrafter"/>
</dbReference>
<dbReference type="InterPro" id="IPR006011">
    <property type="entry name" value="Syntaxin_N"/>
</dbReference>
<dbReference type="AlphaFoldDB" id="A0A9N9MIJ0"/>
<name>A0A9N9MIJ0_9CUCU</name>
<evidence type="ECO:0000313" key="7">
    <source>
        <dbReference type="Proteomes" id="UP001152799"/>
    </source>
</evidence>
<dbReference type="InterPro" id="IPR045242">
    <property type="entry name" value="Syntaxin"/>
</dbReference>
<dbReference type="PROSITE" id="PS50192">
    <property type="entry name" value="T_SNARE"/>
    <property type="match status" value="1"/>
</dbReference>
<dbReference type="Proteomes" id="UP001152799">
    <property type="component" value="Chromosome 12"/>
</dbReference>
<keyword evidence="7" id="KW-1185">Reference proteome</keyword>
<evidence type="ECO:0000256" key="1">
    <source>
        <dbReference type="ARBA" id="ARBA00009063"/>
    </source>
</evidence>
<dbReference type="GO" id="GO:0000149">
    <property type="term" value="F:SNARE binding"/>
    <property type="evidence" value="ECO:0007669"/>
    <property type="project" value="TreeGrafter"/>
</dbReference>
<evidence type="ECO:0000313" key="6">
    <source>
        <dbReference type="EMBL" id="CAG9763040.1"/>
    </source>
</evidence>
<feature type="domain" description="T-SNARE coiled-coil homology" evidence="5">
    <location>
        <begin position="139"/>
        <end position="201"/>
    </location>
</feature>
<keyword evidence="4" id="KW-0812">Transmembrane</keyword>
<accession>A0A9N9MIJ0</accession>